<keyword evidence="8" id="KW-1185">Reference proteome</keyword>
<reference evidence="7 8" key="1">
    <citation type="journal article" date="2022" name="Microbiol. Resour. Announc.">
        <title>Complete Genome Sequence of the Hyperthermophilic and Acidophilic Archaeon Saccharolobus caldissimus Strain HS-3T.</title>
        <authorList>
            <person name="Sakai H.D."/>
            <person name="Kurosawa N."/>
        </authorList>
    </citation>
    <scope>NUCLEOTIDE SEQUENCE [LARGE SCALE GENOMIC DNA]</scope>
    <source>
        <strain evidence="7 8">JCM32116</strain>
    </source>
</reference>
<evidence type="ECO:0000313" key="7">
    <source>
        <dbReference type="EMBL" id="BDB99176.1"/>
    </source>
</evidence>
<dbReference type="GO" id="GO:0000287">
    <property type="term" value="F:magnesium ion binding"/>
    <property type="evidence" value="ECO:0007669"/>
    <property type="project" value="InterPro"/>
</dbReference>
<feature type="binding site" evidence="5">
    <location>
        <position position="173"/>
    </location>
    <ligand>
        <name>Mg(2+)</name>
        <dbReference type="ChEBI" id="CHEBI:18420"/>
    </ligand>
</feature>
<keyword evidence="4 5" id="KW-0119">Carbohydrate metabolism</keyword>
<evidence type="ECO:0000256" key="3">
    <source>
        <dbReference type="ARBA" id="ARBA00022842"/>
    </source>
</evidence>
<comment type="similarity">
    <text evidence="5">Belongs to the archaeal SPP-like hydrolase family.</text>
</comment>
<feature type="binding site" evidence="5">
    <location>
        <position position="15"/>
    </location>
    <ligand>
        <name>Mg(2+)</name>
        <dbReference type="ChEBI" id="CHEBI:18420"/>
    </ligand>
</feature>
<dbReference type="InterPro" id="IPR036412">
    <property type="entry name" value="HAD-like_sf"/>
</dbReference>
<dbReference type="Pfam" id="PF08282">
    <property type="entry name" value="Hydrolase_3"/>
    <property type="match status" value="2"/>
</dbReference>
<keyword evidence="3 5" id="KW-0460">Magnesium</keyword>
<dbReference type="HAMAP" id="MF_01419">
    <property type="entry name" value="GPH_hydrolase_arch"/>
    <property type="match status" value="1"/>
</dbReference>
<dbReference type="Gene3D" id="3.40.50.1000">
    <property type="entry name" value="HAD superfamily/HAD-like"/>
    <property type="match status" value="1"/>
</dbReference>
<dbReference type="SUPFAM" id="SSF56784">
    <property type="entry name" value="HAD-like"/>
    <property type="match status" value="1"/>
</dbReference>
<evidence type="ECO:0000256" key="1">
    <source>
        <dbReference type="ARBA" id="ARBA00022723"/>
    </source>
</evidence>
<dbReference type="NCBIfam" id="TIGR01484">
    <property type="entry name" value="HAD-SF-IIB"/>
    <property type="match status" value="1"/>
</dbReference>
<comment type="catalytic activity">
    <reaction evidence="5">
        <text>2-phosphoglycolate + H2O = glycolate + phosphate</text>
        <dbReference type="Rhea" id="RHEA:14369"/>
        <dbReference type="ChEBI" id="CHEBI:15377"/>
        <dbReference type="ChEBI" id="CHEBI:29805"/>
        <dbReference type="ChEBI" id="CHEBI:43474"/>
        <dbReference type="ChEBI" id="CHEBI:58033"/>
        <dbReference type="EC" id="3.1.3.18"/>
    </reaction>
</comment>
<feature type="binding site" evidence="5">
    <location>
        <position position="13"/>
    </location>
    <ligand>
        <name>Mg(2+)</name>
        <dbReference type="ChEBI" id="CHEBI:18420"/>
    </ligand>
</feature>
<evidence type="ECO:0000256" key="6">
    <source>
        <dbReference type="NCBIfam" id="TIGR01487"/>
    </source>
</evidence>
<feature type="binding site" evidence="5">
    <location>
        <position position="177"/>
    </location>
    <ligand>
        <name>Mg(2+)</name>
        <dbReference type="ChEBI" id="CHEBI:18420"/>
    </ligand>
</feature>
<dbReference type="InterPro" id="IPR006379">
    <property type="entry name" value="HAD-SF_hydro_IIB"/>
</dbReference>
<dbReference type="EMBL" id="AP025226">
    <property type="protein sequence ID" value="BDB99176.1"/>
    <property type="molecule type" value="Genomic_DNA"/>
</dbReference>
<accession>A0AAQ4CTP5</accession>
<keyword evidence="2 5" id="KW-0378">Hydrolase</keyword>
<feature type="binding site" evidence="5">
    <location>
        <position position="151"/>
    </location>
    <ligand>
        <name>substrate</name>
    </ligand>
</feature>
<proteinExistence type="inferred from homology"/>
<protein>
    <recommendedName>
        <fullName evidence="5 6">Phosphoglycolate phosphatase</fullName>
        <shortName evidence="5">PGP</shortName>
        <shortName evidence="5">PGPase</shortName>
        <ecNumber evidence="5 6">3.1.3.18</ecNumber>
    </recommendedName>
</protein>
<comment type="function">
    <text evidence="5">Catalyzes the dephosphorylation of 2-phosphoglycolate.</text>
</comment>
<dbReference type="Gene3D" id="3.90.1070.10">
    <property type="match status" value="1"/>
</dbReference>
<evidence type="ECO:0000256" key="2">
    <source>
        <dbReference type="ARBA" id="ARBA00022801"/>
    </source>
</evidence>
<dbReference type="AlphaFoldDB" id="A0AAQ4CTP5"/>
<gene>
    <name evidence="7" type="ORF">SACC_21930</name>
</gene>
<comment type="cofactor">
    <cofactor evidence="5">
        <name>Mg(2+)</name>
        <dbReference type="ChEBI" id="CHEBI:18420"/>
    </cofactor>
</comment>
<evidence type="ECO:0000313" key="8">
    <source>
        <dbReference type="Proteomes" id="UP001319921"/>
    </source>
</evidence>
<evidence type="ECO:0000256" key="5">
    <source>
        <dbReference type="HAMAP-Rule" id="MF_01419"/>
    </source>
</evidence>
<feature type="active site" description="Nucleophile" evidence="5">
    <location>
        <position position="13"/>
    </location>
</feature>
<keyword evidence="1 5" id="KW-0479">Metal-binding</keyword>
<dbReference type="InterPro" id="IPR023214">
    <property type="entry name" value="HAD_sf"/>
</dbReference>
<dbReference type="PANTHER" id="PTHR10000">
    <property type="entry name" value="PHOSPHOSERINE PHOSPHATASE"/>
    <property type="match status" value="1"/>
</dbReference>
<dbReference type="GO" id="GO:0008967">
    <property type="term" value="F:phosphoglycolate phosphatase activity"/>
    <property type="evidence" value="ECO:0007669"/>
    <property type="project" value="UniProtKB-UniRule"/>
</dbReference>
<dbReference type="PANTHER" id="PTHR10000:SF8">
    <property type="entry name" value="HAD SUPERFAMILY HYDROLASE-LIKE, TYPE 3"/>
    <property type="match status" value="1"/>
</dbReference>
<evidence type="ECO:0000256" key="4">
    <source>
        <dbReference type="ARBA" id="ARBA00023277"/>
    </source>
</evidence>
<dbReference type="GO" id="GO:0005829">
    <property type="term" value="C:cytosol"/>
    <property type="evidence" value="ECO:0007669"/>
    <property type="project" value="TreeGrafter"/>
</dbReference>
<name>A0AAQ4CTP5_9CREN</name>
<dbReference type="NCBIfam" id="TIGR01482">
    <property type="entry name" value="SPP-subfamily"/>
    <property type="match status" value="1"/>
</dbReference>
<sequence length="229" mass="25692">MDIGSNDILVASDYDRTLASEENNFIINEKVAKKINEFSKRFKFIVVTGREKKFIDKLAVGLNPTGWILENGALIIYNNKEYTLCSSDWLDKRERIVKILDQLKVRYSLGKVIIYVDNYGDKVANLKEITEYANIEINRKDVMILPKGIDKGVGVLKFKELIGFSGKIIAIGDSENDHSLFKVADIKIAVANAIPQIKEIADIVTVNPNGLGVIEILDKILSGQIFLNM</sequence>
<organism evidence="7 8">
    <name type="scientific">Saccharolobus caldissimus</name>
    <dbReference type="NCBI Taxonomy" id="1702097"/>
    <lineage>
        <taxon>Archaea</taxon>
        <taxon>Thermoproteota</taxon>
        <taxon>Thermoprotei</taxon>
        <taxon>Sulfolobales</taxon>
        <taxon>Sulfolobaceae</taxon>
        <taxon>Saccharolobus</taxon>
    </lineage>
</organism>
<dbReference type="Proteomes" id="UP001319921">
    <property type="component" value="Chromosome"/>
</dbReference>
<dbReference type="NCBIfam" id="TIGR01487">
    <property type="entry name" value="Pglycolate_arch"/>
    <property type="match status" value="1"/>
</dbReference>
<dbReference type="KEGG" id="scas:SACC_21930"/>
<dbReference type="EC" id="3.1.3.18" evidence="5 6"/>
<dbReference type="InterPro" id="IPR006382">
    <property type="entry name" value="PGPase"/>
</dbReference>